<dbReference type="InterPro" id="IPR006153">
    <property type="entry name" value="Cation/H_exchanger_TM"/>
</dbReference>
<feature type="transmembrane region" description="Helical" evidence="11">
    <location>
        <begin position="231"/>
        <end position="259"/>
    </location>
</feature>
<evidence type="ECO:0000256" key="6">
    <source>
        <dbReference type="ARBA" id="ARBA00022692"/>
    </source>
</evidence>
<dbReference type="FunFam" id="3.40.50.720:FF:000036">
    <property type="entry name" value="Glutathione-regulated potassium-efflux system protein KefB"/>
    <property type="match status" value="1"/>
</dbReference>
<keyword evidence="7" id="KW-0630">Potassium</keyword>
<dbReference type="NCBIfam" id="TIGR00932">
    <property type="entry name" value="2a37"/>
    <property type="match status" value="1"/>
</dbReference>
<accession>A0A0W0XR01</accession>
<proteinExistence type="inferred from homology"/>
<dbReference type="InterPro" id="IPR003148">
    <property type="entry name" value="RCK_N"/>
</dbReference>
<dbReference type="PROSITE" id="PS51201">
    <property type="entry name" value="RCK_N"/>
    <property type="match status" value="1"/>
</dbReference>
<protein>
    <submittedName>
        <fullName evidence="13">Glutathione-regulated potassium efflux system</fullName>
    </submittedName>
</protein>
<evidence type="ECO:0000313" key="14">
    <source>
        <dbReference type="Proteomes" id="UP000054608"/>
    </source>
</evidence>
<sequence>MNNHLLSNVFIFLASAALIVPLASRFKLGSVLGYLIIGALIGPYGFKLIGNANQIMQFAEFGVIMMLFLIGLELEPATLWRLRKMIVGLGSLQVILTSTILCLLGLLFGYRWQSSLAVSMALTLSSTALVIQMLEEKNLLKTAEGETSFAVLLFQDIAVIPILIIMPLLAAATTAAAPQEATLLALFPSWAHPFIVTGVIGTMIIAGHFFSSHLFFIVARTHLREVFTATSLALIVGITLLMEAVGVSPALGAFVAGVVLANSEYKRTLETDIQPFKGLLLGLFFISVGMSINFNLLEARWSELLGAVGLLIVIKACVLLFLGWQFGLTKIQRIGFALALSQGGEFAFVLFKFASHLNVVSDQTAAFYTLVVALSMATTPFIMLVYQRFIVPHYLSLLPTQPFDTIHEQQEIILVGYGRFGQIIGRFLTGHGIKLTILEKDPEQIKLLRKFGYKGYFGDAARLDLLLNAGAAKAKLLVIAVGNPDVSLDIVEMARQNFPHLKIYARARNRSHAYQLHKAGVEYFKRETFDSSLTMAQEIMAFLGHSPDTLRRKAKAFLQLDEASLKQSFEFFEKEAEMISYVRQVNGELERILKSDQEFEHPKGRFEKMATSENPLRN</sequence>
<evidence type="ECO:0000256" key="10">
    <source>
        <dbReference type="ARBA" id="ARBA00023136"/>
    </source>
</evidence>
<evidence type="ECO:0000259" key="12">
    <source>
        <dbReference type="PROSITE" id="PS51201"/>
    </source>
</evidence>
<evidence type="ECO:0000256" key="5">
    <source>
        <dbReference type="ARBA" id="ARBA00022538"/>
    </source>
</evidence>
<dbReference type="OrthoDB" id="9781411at2"/>
<comment type="similarity">
    <text evidence="2">Belongs to the monovalent cation:proton antiporter 2 (CPA2) transporter (TC 2.A.37) family.</text>
</comment>
<evidence type="ECO:0000256" key="3">
    <source>
        <dbReference type="ARBA" id="ARBA00022448"/>
    </source>
</evidence>
<comment type="subcellular location">
    <subcellularLocation>
        <location evidence="1">Endomembrane system</location>
        <topology evidence="1">Multi-pass membrane protein</topology>
    </subcellularLocation>
</comment>
<dbReference type="Gene3D" id="3.40.50.720">
    <property type="entry name" value="NAD(P)-binding Rossmann-like Domain"/>
    <property type="match status" value="1"/>
</dbReference>
<dbReference type="PANTHER" id="PTHR46157:SF4">
    <property type="entry name" value="K(+) EFFLUX ANTIPORTER 3, CHLOROPLASTIC"/>
    <property type="match status" value="1"/>
</dbReference>
<evidence type="ECO:0000256" key="8">
    <source>
        <dbReference type="ARBA" id="ARBA00022989"/>
    </source>
</evidence>
<dbReference type="GO" id="GO:0012505">
    <property type="term" value="C:endomembrane system"/>
    <property type="evidence" value="ECO:0007669"/>
    <property type="project" value="UniProtKB-SubCell"/>
</dbReference>
<dbReference type="Gene3D" id="1.20.1530.20">
    <property type="match status" value="1"/>
</dbReference>
<feature type="transmembrane region" description="Helical" evidence="11">
    <location>
        <begin position="55"/>
        <end position="74"/>
    </location>
</feature>
<keyword evidence="5" id="KW-0633">Potassium transport</keyword>
<keyword evidence="9" id="KW-0406">Ion transport</keyword>
<keyword evidence="4" id="KW-0050">Antiport</keyword>
<comment type="caution">
    <text evidence="13">The sequence shown here is derived from an EMBL/GenBank/DDBJ whole genome shotgun (WGS) entry which is preliminary data.</text>
</comment>
<evidence type="ECO:0000256" key="11">
    <source>
        <dbReference type="SAM" id="Phobius"/>
    </source>
</evidence>
<dbReference type="InterPro" id="IPR036291">
    <property type="entry name" value="NAD(P)-bd_dom_sf"/>
</dbReference>
<dbReference type="InterPro" id="IPR038770">
    <property type="entry name" value="Na+/solute_symporter_sf"/>
</dbReference>
<dbReference type="Pfam" id="PF00999">
    <property type="entry name" value="Na_H_Exchanger"/>
    <property type="match status" value="1"/>
</dbReference>
<dbReference type="PATRIC" id="fig|458.5.peg.1734"/>
<dbReference type="EMBL" id="LNYT01000020">
    <property type="protein sequence ID" value="KTD46738.1"/>
    <property type="molecule type" value="Genomic_DNA"/>
</dbReference>
<feature type="transmembrane region" description="Helical" evidence="11">
    <location>
        <begin position="334"/>
        <end position="353"/>
    </location>
</feature>
<dbReference type="SUPFAM" id="SSF51735">
    <property type="entry name" value="NAD(P)-binding Rossmann-fold domains"/>
    <property type="match status" value="1"/>
</dbReference>
<evidence type="ECO:0000256" key="9">
    <source>
        <dbReference type="ARBA" id="ARBA00023065"/>
    </source>
</evidence>
<feature type="transmembrane region" description="Helical" evidence="11">
    <location>
        <begin position="190"/>
        <end position="219"/>
    </location>
</feature>
<dbReference type="Pfam" id="PF02254">
    <property type="entry name" value="TrkA_N"/>
    <property type="match status" value="1"/>
</dbReference>
<evidence type="ECO:0000256" key="7">
    <source>
        <dbReference type="ARBA" id="ARBA00022958"/>
    </source>
</evidence>
<keyword evidence="6 11" id="KW-0812">Transmembrane</keyword>
<keyword evidence="10 11" id="KW-0472">Membrane</keyword>
<feature type="domain" description="RCK N-terminal" evidence="12">
    <location>
        <begin position="409"/>
        <end position="533"/>
    </location>
</feature>
<dbReference type="RefSeq" id="WP_058531749.1">
    <property type="nucleotide sequence ID" value="NZ_CAAAIN010000005.1"/>
</dbReference>
<feature type="transmembrane region" description="Helical" evidence="11">
    <location>
        <begin position="86"/>
        <end position="110"/>
    </location>
</feature>
<dbReference type="GO" id="GO:0006813">
    <property type="term" value="P:potassium ion transport"/>
    <property type="evidence" value="ECO:0007669"/>
    <property type="project" value="UniProtKB-KW"/>
</dbReference>
<keyword evidence="3" id="KW-0813">Transport</keyword>
<dbReference type="InterPro" id="IPR004771">
    <property type="entry name" value="K/H_exchanger"/>
</dbReference>
<feature type="transmembrane region" description="Helical" evidence="11">
    <location>
        <begin position="147"/>
        <end position="170"/>
    </location>
</feature>
<feature type="transmembrane region" description="Helical" evidence="11">
    <location>
        <begin position="304"/>
        <end position="328"/>
    </location>
</feature>
<organism evidence="13 14">
    <name type="scientific">Legionella rubrilucens</name>
    <dbReference type="NCBI Taxonomy" id="458"/>
    <lineage>
        <taxon>Bacteria</taxon>
        <taxon>Pseudomonadati</taxon>
        <taxon>Pseudomonadota</taxon>
        <taxon>Gammaproteobacteria</taxon>
        <taxon>Legionellales</taxon>
        <taxon>Legionellaceae</taxon>
        <taxon>Legionella</taxon>
    </lineage>
</organism>
<evidence type="ECO:0000256" key="2">
    <source>
        <dbReference type="ARBA" id="ARBA00005551"/>
    </source>
</evidence>
<dbReference type="GO" id="GO:0005886">
    <property type="term" value="C:plasma membrane"/>
    <property type="evidence" value="ECO:0007669"/>
    <property type="project" value="TreeGrafter"/>
</dbReference>
<keyword evidence="8 11" id="KW-1133">Transmembrane helix</keyword>
<reference evidence="13 14" key="1">
    <citation type="submission" date="2015-11" db="EMBL/GenBank/DDBJ databases">
        <title>Genomic analysis of 38 Legionella species identifies large and diverse effector repertoires.</title>
        <authorList>
            <person name="Burstein D."/>
            <person name="Amaro F."/>
            <person name="Zusman T."/>
            <person name="Lifshitz Z."/>
            <person name="Cohen O."/>
            <person name="Gilbert J.A."/>
            <person name="Pupko T."/>
            <person name="Shuman H.A."/>
            <person name="Segal G."/>
        </authorList>
    </citation>
    <scope>NUCLEOTIDE SEQUENCE [LARGE SCALE GENOMIC DNA]</scope>
    <source>
        <strain evidence="13 14">WA-270A-C2</strain>
    </source>
</reference>
<dbReference type="GO" id="GO:1902600">
    <property type="term" value="P:proton transmembrane transport"/>
    <property type="evidence" value="ECO:0007669"/>
    <property type="project" value="InterPro"/>
</dbReference>
<dbReference type="STRING" id="458.Lrub_1660"/>
<keyword evidence="14" id="KW-1185">Reference proteome</keyword>
<dbReference type="AlphaFoldDB" id="A0A0W0XR01"/>
<name>A0A0W0XR01_9GAMM</name>
<dbReference type="GO" id="GO:0008324">
    <property type="term" value="F:monoatomic cation transmembrane transporter activity"/>
    <property type="evidence" value="ECO:0007669"/>
    <property type="project" value="InterPro"/>
</dbReference>
<dbReference type="GO" id="GO:0015297">
    <property type="term" value="F:antiporter activity"/>
    <property type="evidence" value="ECO:0007669"/>
    <property type="project" value="UniProtKB-KW"/>
</dbReference>
<evidence type="ECO:0000256" key="4">
    <source>
        <dbReference type="ARBA" id="ARBA00022449"/>
    </source>
</evidence>
<feature type="transmembrane region" description="Helical" evidence="11">
    <location>
        <begin position="6"/>
        <end position="24"/>
    </location>
</feature>
<dbReference type="Proteomes" id="UP000054608">
    <property type="component" value="Unassembled WGS sequence"/>
</dbReference>
<dbReference type="PANTHER" id="PTHR46157">
    <property type="entry name" value="K(+) EFFLUX ANTIPORTER 3, CHLOROPLASTIC"/>
    <property type="match status" value="1"/>
</dbReference>
<evidence type="ECO:0000313" key="13">
    <source>
        <dbReference type="EMBL" id="KTD46738.1"/>
    </source>
</evidence>
<feature type="transmembrane region" description="Helical" evidence="11">
    <location>
        <begin position="365"/>
        <end position="386"/>
    </location>
</feature>
<feature type="transmembrane region" description="Helical" evidence="11">
    <location>
        <begin position="31"/>
        <end position="49"/>
    </location>
</feature>
<gene>
    <name evidence="13" type="primary">kefC_2</name>
    <name evidence="13" type="ORF">Lrub_1660</name>
</gene>
<feature type="transmembrane region" description="Helical" evidence="11">
    <location>
        <begin position="279"/>
        <end position="297"/>
    </location>
</feature>
<evidence type="ECO:0000256" key="1">
    <source>
        <dbReference type="ARBA" id="ARBA00004127"/>
    </source>
</evidence>